<evidence type="ECO:0000313" key="1">
    <source>
        <dbReference type="EMBL" id="KAK7477918.1"/>
    </source>
</evidence>
<organism evidence="1 2">
    <name type="scientific">Batillaria attramentaria</name>
    <dbReference type="NCBI Taxonomy" id="370345"/>
    <lineage>
        <taxon>Eukaryota</taxon>
        <taxon>Metazoa</taxon>
        <taxon>Spiralia</taxon>
        <taxon>Lophotrochozoa</taxon>
        <taxon>Mollusca</taxon>
        <taxon>Gastropoda</taxon>
        <taxon>Caenogastropoda</taxon>
        <taxon>Sorbeoconcha</taxon>
        <taxon>Cerithioidea</taxon>
        <taxon>Batillariidae</taxon>
        <taxon>Batillaria</taxon>
    </lineage>
</organism>
<gene>
    <name evidence="1" type="ORF">BaRGS_00030827</name>
</gene>
<dbReference type="AlphaFoldDB" id="A0ABD0JSS5"/>
<dbReference type="EMBL" id="JACVVK020000338">
    <property type="protein sequence ID" value="KAK7477918.1"/>
    <property type="molecule type" value="Genomic_DNA"/>
</dbReference>
<proteinExistence type="predicted"/>
<accession>A0ABD0JSS5</accession>
<protein>
    <submittedName>
        <fullName evidence="1">Uncharacterized protein</fullName>
    </submittedName>
</protein>
<dbReference type="Proteomes" id="UP001519460">
    <property type="component" value="Unassembled WGS sequence"/>
</dbReference>
<reference evidence="1 2" key="1">
    <citation type="journal article" date="2023" name="Sci. Data">
        <title>Genome assembly of the Korean intertidal mud-creeper Batillaria attramentaria.</title>
        <authorList>
            <person name="Patra A.K."/>
            <person name="Ho P.T."/>
            <person name="Jun S."/>
            <person name="Lee S.J."/>
            <person name="Kim Y."/>
            <person name="Won Y.J."/>
        </authorList>
    </citation>
    <scope>NUCLEOTIDE SEQUENCE [LARGE SCALE GENOMIC DNA]</scope>
    <source>
        <strain evidence="1">Wonlab-2016</strain>
    </source>
</reference>
<keyword evidence="2" id="KW-1185">Reference proteome</keyword>
<sequence>MWLLLEVQKDNWTDNLVNVTLGCQISIHNDQRCTISPTDPAPHHDAPFAIWHNLLDTSWCCSLPSPAVDSLSSIGPKQGKPAHVTDDNPLPVTSLPMSYSSGRCQSPPTMFCCQ</sequence>
<evidence type="ECO:0000313" key="2">
    <source>
        <dbReference type="Proteomes" id="UP001519460"/>
    </source>
</evidence>
<comment type="caution">
    <text evidence="1">The sequence shown here is derived from an EMBL/GenBank/DDBJ whole genome shotgun (WGS) entry which is preliminary data.</text>
</comment>
<name>A0ABD0JSS5_9CAEN</name>